<dbReference type="AlphaFoldDB" id="A0AAV2D517"/>
<evidence type="ECO:0000313" key="2">
    <source>
        <dbReference type="EMBL" id="CAL1366565.1"/>
    </source>
</evidence>
<dbReference type="EMBL" id="OZ034815">
    <property type="protein sequence ID" value="CAL1366565.1"/>
    <property type="molecule type" value="Genomic_DNA"/>
</dbReference>
<dbReference type="PANTHER" id="PTHR33132">
    <property type="entry name" value="OSJNBB0118P14.9 PROTEIN"/>
    <property type="match status" value="1"/>
</dbReference>
<sequence length="121" mass="13320">MEKSVMEEKFSRVNNVKDIQMPPKISMATEFSIEGFKHTADNHSPDTYSSESPHKLQQTLTTNMKTATPGKWNCLCSPTTHVGSFRCRLHRGPGKGMIRGGSVGSNLSELGSKSRPLAELI</sequence>
<name>A0AAV2D517_9ROSI</name>
<dbReference type="Proteomes" id="UP001497516">
    <property type="component" value="Chromosome 2"/>
</dbReference>
<feature type="compositionally biased region" description="Gly residues" evidence="1">
    <location>
        <begin position="94"/>
        <end position="103"/>
    </location>
</feature>
<feature type="region of interest" description="Disordered" evidence="1">
    <location>
        <begin position="93"/>
        <end position="121"/>
    </location>
</feature>
<protein>
    <submittedName>
        <fullName evidence="2">Uncharacterized protein</fullName>
    </submittedName>
</protein>
<evidence type="ECO:0000256" key="1">
    <source>
        <dbReference type="SAM" id="MobiDB-lite"/>
    </source>
</evidence>
<reference evidence="2 3" key="1">
    <citation type="submission" date="2024-04" db="EMBL/GenBank/DDBJ databases">
        <authorList>
            <person name="Fracassetti M."/>
        </authorList>
    </citation>
    <scope>NUCLEOTIDE SEQUENCE [LARGE SCALE GENOMIC DNA]</scope>
</reference>
<organism evidence="2 3">
    <name type="scientific">Linum trigynum</name>
    <dbReference type="NCBI Taxonomy" id="586398"/>
    <lineage>
        <taxon>Eukaryota</taxon>
        <taxon>Viridiplantae</taxon>
        <taxon>Streptophyta</taxon>
        <taxon>Embryophyta</taxon>
        <taxon>Tracheophyta</taxon>
        <taxon>Spermatophyta</taxon>
        <taxon>Magnoliopsida</taxon>
        <taxon>eudicotyledons</taxon>
        <taxon>Gunneridae</taxon>
        <taxon>Pentapetalae</taxon>
        <taxon>rosids</taxon>
        <taxon>fabids</taxon>
        <taxon>Malpighiales</taxon>
        <taxon>Linaceae</taxon>
        <taxon>Linum</taxon>
    </lineage>
</organism>
<keyword evidence="3" id="KW-1185">Reference proteome</keyword>
<accession>A0AAV2D517</accession>
<dbReference type="PANTHER" id="PTHR33132:SF135">
    <property type="entry name" value="OS02G0799700 PROTEIN"/>
    <property type="match status" value="1"/>
</dbReference>
<proteinExistence type="predicted"/>
<gene>
    <name evidence="2" type="ORF">LTRI10_LOCUS10695</name>
</gene>
<evidence type="ECO:0000313" key="3">
    <source>
        <dbReference type="Proteomes" id="UP001497516"/>
    </source>
</evidence>